<dbReference type="GO" id="GO:0005634">
    <property type="term" value="C:nucleus"/>
    <property type="evidence" value="ECO:0007669"/>
    <property type="project" value="UniProtKB-SubCell"/>
</dbReference>
<dbReference type="PANTHER" id="PTHR22812">
    <property type="entry name" value="CHROMOBOX PROTEIN"/>
    <property type="match status" value="1"/>
</dbReference>
<dbReference type="GO" id="GO:0005694">
    <property type="term" value="C:chromosome"/>
    <property type="evidence" value="ECO:0007669"/>
    <property type="project" value="UniProtKB-ARBA"/>
</dbReference>
<gene>
    <name evidence="5" type="ORF">Ocin01_05089</name>
</gene>
<comment type="caution">
    <text evidence="5">The sequence shown here is derived from an EMBL/GenBank/DDBJ whole genome shotgun (WGS) entry which is preliminary data.</text>
</comment>
<dbReference type="InterPro" id="IPR023780">
    <property type="entry name" value="Chromo_domain"/>
</dbReference>
<organism evidence="5 6">
    <name type="scientific">Orchesella cincta</name>
    <name type="common">Springtail</name>
    <name type="synonym">Podura cincta</name>
    <dbReference type="NCBI Taxonomy" id="48709"/>
    <lineage>
        <taxon>Eukaryota</taxon>
        <taxon>Metazoa</taxon>
        <taxon>Ecdysozoa</taxon>
        <taxon>Arthropoda</taxon>
        <taxon>Hexapoda</taxon>
        <taxon>Collembola</taxon>
        <taxon>Entomobryomorpha</taxon>
        <taxon>Entomobryoidea</taxon>
        <taxon>Orchesellidae</taxon>
        <taxon>Orchesellinae</taxon>
        <taxon>Orchesella</taxon>
    </lineage>
</organism>
<sequence>MGRVRKKGRYEEEDRGDMEVLIAHDPMLAFDSDDDIDLGGGSNRRSSVGSGSSSSRSRSKNRNKKKEKEKEVNAEGQGDGEAAPDGEEIFFVEKIKDKRYQNDRWEFLLQWQGYGPEYDTWEPKENMDCDDLLEEFEAEWNKQPKFRLDFGEQARELIGLAVMNDKPQFLVMYKNSEQVELVPREIVNKYCPGLVIEYYENRQLALLDQSDNVDPDAPPELARE</sequence>
<feature type="region of interest" description="Disordered" evidence="3">
    <location>
        <begin position="31"/>
        <end position="85"/>
    </location>
</feature>
<dbReference type="InterPro" id="IPR051219">
    <property type="entry name" value="Heterochromatin_chromo-domain"/>
</dbReference>
<dbReference type="InterPro" id="IPR008251">
    <property type="entry name" value="Chromo_shadow_dom"/>
</dbReference>
<dbReference type="CDD" id="cd00024">
    <property type="entry name" value="CD_CSD"/>
    <property type="match status" value="1"/>
</dbReference>
<dbReference type="Pfam" id="PF01393">
    <property type="entry name" value="Chromo_shadow"/>
    <property type="match status" value="1"/>
</dbReference>
<evidence type="ECO:0000259" key="4">
    <source>
        <dbReference type="PROSITE" id="PS50013"/>
    </source>
</evidence>
<evidence type="ECO:0000256" key="2">
    <source>
        <dbReference type="ARBA" id="ARBA00023242"/>
    </source>
</evidence>
<dbReference type="CDD" id="cd00034">
    <property type="entry name" value="CSD"/>
    <property type="match status" value="1"/>
</dbReference>
<dbReference type="InterPro" id="IPR016197">
    <property type="entry name" value="Chromo-like_dom_sf"/>
</dbReference>
<keyword evidence="2" id="KW-0539">Nucleus</keyword>
<dbReference type="Proteomes" id="UP000094527">
    <property type="component" value="Unassembled WGS sequence"/>
</dbReference>
<accession>A0A1D2N8I4</accession>
<dbReference type="EMBL" id="LJIJ01000146">
    <property type="protein sequence ID" value="ODN01573.1"/>
    <property type="molecule type" value="Genomic_DNA"/>
</dbReference>
<protein>
    <submittedName>
        <fullName evidence="5">Chromobox protein 3</fullName>
    </submittedName>
</protein>
<keyword evidence="6" id="KW-1185">Reference proteome</keyword>
<evidence type="ECO:0000313" key="5">
    <source>
        <dbReference type="EMBL" id="ODN01573.1"/>
    </source>
</evidence>
<dbReference type="SUPFAM" id="SSF54160">
    <property type="entry name" value="Chromo domain-like"/>
    <property type="match status" value="2"/>
</dbReference>
<feature type="compositionally biased region" description="Low complexity" evidence="3">
    <location>
        <begin position="43"/>
        <end position="56"/>
    </location>
</feature>
<dbReference type="Pfam" id="PF00385">
    <property type="entry name" value="Chromo"/>
    <property type="match status" value="1"/>
</dbReference>
<dbReference type="InterPro" id="IPR000953">
    <property type="entry name" value="Chromo/chromo_shadow_dom"/>
</dbReference>
<evidence type="ECO:0000256" key="3">
    <source>
        <dbReference type="SAM" id="MobiDB-lite"/>
    </source>
</evidence>
<dbReference type="OrthoDB" id="5376140at2759"/>
<dbReference type="STRING" id="48709.A0A1D2N8I4"/>
<dbReference type="PROSITE" id="PS50013">
    <property type="entry name" value="CHROMO_2"/>
    <property type="match status" value="1"/>
</dbReference>
<evidence type="ECO:0000313" key="6">
    <source>
        <dbReference type="Proteomes" id="UP000094527"/>
    </source>
</evidence>
<feature type="domain" description="Chromo" evidence="4">
    <location>
        <begin position="90"/>
        <end position="139"/>
    </location>
</feature>
<dbReference type="SMART" id="SM00298">
    <property type="entry name" value="CHROMO"/>
    <property type="match status" value="1"/>
</dbReference>
<name>A0A1D2N8I4_ORCCI</name>
<reference evidence="5 6" key="1">
    <citation type="journal article" date="2016" name="Genome Biol. Evol.">
        <title>Gene Family Evolution Reflects Adaptation to Soil Environmental Stressors in the Genome of the Collembolan Orchesella cincta.</title>
        <authorList>
            <person name="Faddeeva-Vakhrusheva A."/>
            <person name="Derks M.F."/>
            <person name="Anvar S.Y."/>
            <person name="Agamennone V."/>
            <person name="Suring W."/>
            <person name="Smit S."/>
            <person name="van Straalen N.M."/>
            <person name="Roelofs D."/>
        </authorList>
    </citation>
    <scope>NUCLEOTIDE SEQUENCE [LARGE SCALE GENOMIC DNA]</scope>
    <source>
        <tissue evidence="5">Mixed pool</tissue>
    </source>
</reference>
<proteinExistence type="predicted"/>
<comment type="subcellular location">
    <subcellularLocation>
        <location evidence="1">Nucleus</location>
    </subcellularLocation>
</comment>
<dbReference type="Gene3D" id="2.40.50.40">
    <property type="match status" value="2"/>
</dbReference>
<dbReference type="AlphaFoldDB" id="A0A1D2N8I4"/>
<evidence type="ECO:0000256" key="1">
    <source>
        <dbReference type="ARBA" id="ARBA00004123"/>
    </source>
</evidence>